<proteinExistence type="evidence at transcript level"/>
<reference evidence="1" key="1">
    <citation type="submission" date="2012-11" db="EMBL/GenBank/DDBJ databases">
        <authorList>
            <person name="Lucero-Rivera Y.E."/>
            <person name="Tovar-Ramirez D."/>
        </authorList>
    </citation>
    <scope>NUCLEOTIDE SEQUENCE</scope>
    <source>
        <tissue evidence="1">Salivary gland</tissue>
    </source>
</reference>
<name>L7MEV0_RHIPC</name>
<reference evidence="1" key="2">
    <citation type="journal article" date="2015" name="J. Proteomics">
        <title>Sexual differences in the sialomes of the zebra tick, Rhipicephalus pulchellus.</title>
        <authorList>
            <person name="Tan A.W."/>
            <person name="Francischetti I.M."/>
            <person name="Slovak M."/>
            <person name="Kini R.M."/>
            <person name="Ribeiro J.M."/>
        </authorList>
    </citation>
    <scope>NUCLEOTIDE SEQUENCE</scope>
    <source>
        <tissue evidence="1">Salivary gland</tissue>
    </source>
</reference>
<organism evidence="1">
    <name type="scientific">Rhipicephalus pulchellus</name>
    <name type="common">Yellow backed tick</name>
    <name type="synonym">Dermacentor pulchellus</name>
    <dbReference type="NCBI Taxonomy" id="72859"/>
    <lineage>
        <taxon>Eukaryota</taxon>
        <taxon>Metazoa</taxon>
        <taxon>Ecdysozoa</taxon>
        <taxon>Arthropoda</taxon>
        <taxon>Chelicerata</taxon>
        <taxon>Arachnida</taxon>
        <taxon>Acari</taxon>
        <taxon>Parasitiformes</taxon>
        <taxon>Ixodida</taxon>
        <taxon>Ixodoidea</taxon>
        <taxon>Ixodidae</taxon>
        <taxon>Rhipicephalinae</taxon>
        <taxon>Rhipicephalus</taxon>
        <taxon>Rhipicephalus</taxon>
    </lineage>
</organism>
<dbReference type="EMBL" id="GACK01002303">
    <property type="protein sequence ID" value="JAA62731.1"/>
    <property type="molecule type" value="mRNA"/>
</dbReference>
<dbReference type="AlphaFoldDB" id="L7MEV0"/>
<sequence length="263" mass="26638">LSSTPDALLCALISPEIASSGNSHTDVSCSAPVIFSLVLWSTGALPTGSSDVSFLPIGSADAAVTTTSSTDTSSPTLVTTMITSSWFPDSSLAGRPDALLCALNTLENTIPDNSDTALCGSTSVICSFVISFTVASLADSCNVSFISLASVIITISGTSTPNISSFTSVTSTFVLMWFTSSSLTSTSNISLCTLSSFDAAISGNSPSDKSVSTLVACWSSVMLVTGFSLATSSGILLCVLKSLDISSVDASSPTVVTSLLPVL</sequence>
<accession>L7MEV0</accession>
<feature type="non-terminal residue" evidence="1">
    <location>
        <position position="1"/>
    </location>
</feature>
<protein>
    <submittedName>
        <fullName evidence="1">Putative cell surface glycoprotein</fullName>
    </submittedName>
</protein>
<evidence type="ECO:0000313" key="1">
    <source>
        <dbReference type="EMBL" id="JAA62731.1"/>
    </source>
</evidence>